<keyword evidence="2" id="KW-0274">FAD</keyword>
<dbReference type="PANTHER" id="PTHR43755">
    <property type="match status" value="1"/>
</dbReference>
<sequence>MPEKPSANGVWTRRRVLQAGGAAGLWMALGGPTVGAAARSASKRVVVVGGGAGGATCAKYLRKYDPSIHVTLVERDPRYYTCFGGNWYLGGFRELDSLGHGYEGLEKEHGVKVVQDTVTGWDPEKGRVELSEGDALDFDRLVVSPGIDIRWEEVEGLDEEDAEQVPHAWVGGEQYRILRNQIEDMEDGGTVAICPPADPFRCPPGPYERASLVAHYLKEHKPRSKVLILDAKDKFSKQGLFEEGWAELYGDLIEWVPGSEGGVIHRVEPGARKVLTQEGFEEHEVDVLNVIPPQHAGRVARDMGLTDDSGWCPVDQRTFESTVQPGVHVIGDAAIAGDMPKSGFAANNQGKMTAAAIVSQFRGHDVPNPSLVNTCYSLVGPEYGISVAAVYRYEDGELRSIEDAGGVSPSDADSFFRMREARYTRGWYEAITDDIFG</sequence>
<dbReference type="STRING" id="381306.AN478_05895"/>
<dbReference type="InterPro" id="IPR036188">
    <property type="entry name" value="FAD/NAD-bd_sf"/>
</dbReference>
<dbReference type="SUPFAM" id="SSF51905">
    <property type="entry name" value="FAD/NAD(P)-binding domain"/>
    <property type="match status" value="2"/>
</dbReference>
<dbReference type="Pfam" id="PF09242">
    <property type="entry name" value="FCSD-flav_bind"/>
    <property type="match status" value="1"/>
</dbReference>
<evidence type="ECO:0000259" key="4">
    <source>
        <dbReference type="Pfam" id="PF09242"/>
    </source>
</evidence>
<reference evidence="7" key="1">
    <citation type="submission" date="2016-10" db="EMBL/GenBank/DDBJ databases">
        <authorList>
            <person name="Varghese N."/>
        </authorList>
    </citation>
    <scope>NUCLEOTIDE SEQUENCE [LARGE SCALE GENOMIC DNA]</scope>
    <source>
        <strain evidence="7">HL 19</strain>
    </source>
</reference>
<feature type="domain" description="Flavocytochrome c sulphide dehydrogenase flavin-binding" evidence="4">
    <location>
        <begin position="367"/>
        <end position="436"/>
    </location>
</feature>
<dbReference type="InterPro" id="IPR015323">
    <property type="entry name" value="FlavoCytC_S_DH_flav-bd"/>
</dbReference>
<dbReference type="InterPro" id="IPR023753">
    <property type="entry name" value="FAD/NAD-binding_dom"/>
</dbReference>
<dbReference type="GO" id="GO:0016491">
    <property type="term" value="F:oxidoreductase activity"/>
    <property type="evidence" value="ECO:0007669"/>
    <property type="project" value="InterPro"/>
</dbReference>
<protein>
    <submittedName>
        <fullName evidence="6">Sulfide dehydrogenase (Flavocytochrome c), flavoprotein subunit</fullName>
    </submittedName>
</protein>
<evidence type="ECO:0000259" key="5">
    <source>
        <dbReference type="Pfam" id="PF21706"/>
    </source>
</evidence>
<dbReference type="OrthoDB" id="9802771at2"/>
<dbReference type="PANTHER" id="PTHR43755:SF1">
    <property type="entry name" value="FAD-DEPENDENT PYRIDINE NUCLEOTIDE-DISULPHIDE OXIDOREDUCTASE"/>
    <property type="match status" value="1"/>
</dbReference>
<dbReference type="Pfam" id="PF21706">
    <property type="entry name" value="FCSD_central"/>
    <property type="match status" value="1"/>
</dbReference>
<evidence type="ECO:0000256" key="1">
    <source>
        <dbReference type="ARBA" id="ARBA00022630"/>
    </source>
</evidence>
<evidence type="ECO:0000256" key="2">
    <source>
        <dbReference type="ARBA" id="ARBA00022827"/>
    </source>
</evidence>
<evidence type="ECO:0000259" key="3">
    <source>
        <dbReference type="Pfam" id="PF07992"/>
    </source>
</evidence>
<keyword evidence="1" id="KW-0285">Flavoprotein</keyword>
<dbReference type="Gene3D" id="3.50.50.60">
    <property type="entry name" value="FAD/NAD(P)-binding domain"/>
    <property type="match status" value="2"/>
</dbReference>
<evidence type="ECO:0000313" key="7">
    <source>
        <dbReference type="Proteomes" id="UP000183104"/>
    </source>
</evidence>
<proteinExistence type="predicted"/>
<keyword evidence="7" id="KW-1185">Reference proteome</keyword>
<dbReference type="Gene3D" id="3.90.760.10">
    <property type="entry name" value="Flavocytochrome c sulphide dehydrogenase, flavin-binding domain"/>
    <property type="match status" value="1"/>
</dbReference>
<dbReference type="InterPro" id="IPR052541">
    <property type="entry name" value="SQRD"/>
</dbReference>
<evidence type="ECO:0000313" key="6">
    <source>
        <dbReference type="EMBL" id="SCY46923.1"/>
    </source>
</evidence>
<dbReference type="InterPro" id="IPR006311">
    <property type="entry name" value="TAT_signal"/>
</dbReference>
<dbReference type="RefSeq" id="WP_054965682.1">
    <property type="nucleotide sequence ID" value="NZ_FMUN01000006.1"/>
</dbReference>
<dbReference type="SUPFAM" id="SSF55424">
    <property type="entry name" value="FAD/NAD-linked reductases, dimerisation (C-terminal) domain"/>
    <property type="match status" value="1"/>
</dbReference>
<feature type="domain" description="Sulfide dehydrogenase [flavocytochrome c] flavoprotein chain central" evidence="5">
    <location>
        <begin position="177"/>
        <end position="292"/>
    </location>
</feature>
<dbReference type="FunFam" id="3.50.50.60:FF:000234">
    <property type="entry name" value="Flavocytochrome C sulfide dehydrogenase"/>
    <property type="match status" value="1"/>
</dbReference>
<name>A0A0P9CCS2_9GAMM</name>
<dbReference type="AlphaFoldDB" id="A0A0P9CCS2"/>
<dbReference type="Pfam" id="PF07992">
    <property type="entry name" value="Pyr_redox_2"/>
    <property type="match status" value="1"/>
</dbReference>
<gene>
    <name evidence="6" type="ORF">SAMN05661077_2198</name>
</gene>
<dbReference type="PATRIC" id="fig|381306.5.peg.2379"/>
<dbReference type="PROSITE" id="PS51318">
    <property type="entry name" value="TAT"/>
    <property type="match status" value="1"/>
</dbReference>
<accession>A0A0P9CCS2</accession>
<dbReference type="EMBL" id="FMUN01000006">
    <property type="protein sequence ID" value="SCY46923.1"/>
    <property type="molecule type" value="Genomic_DNA"/>
</dbReference>
<feature type="domain" description="FAD/NAD(P)-binding" evidence="3">
    <location>
        <begin position="44"/>
        <end position="159"/>
    </location>
</feature>
<organism evidence="6 7">
    <name type="scientific">Thiohalorhabdus denitrificans</name>
    <dbReference type="NCBI Taxonomy" id="381306"/>
    <lineage>
        <taxon>Bacteria</taxon>
        <taxon>Pseudomonadati</taxon>
        <taxon>Pseudomonadota</taxon>
        <taxon>Gammaproteobacteria</taxon>
        <taxon>Thiohalorhabdales</taxon>
        <taxon>Thiohalorhabdaceae</taxon>
        <taxon>Thiohalorhabdus</taxon>
    </lineage>
</organism>
<dbReference type="InterPro" id="IPR016156">
    <property type="entry name" value="FAD/NAD-linked_Rdtase_dimer_sf"/>
</dbReference>
<dbReference type="Proteomes" id="UP000183104">
    <property type="component" value="Unassembled WGS sequence"/>
</dbReference>
<dbReference type="GO" id="GO:0050660">
    <property type="term" value="F:flavin adenine dinucleotide binding"/>
    <property type="evidence" value="ECO:0007669"/>
    <property type="project" value="InterPro"/>
</dbReference>
<dbReference type="InterPro" id="IPR037092">
    <property type="entry name" value="FlavoCytC_S_DH_flav-bd_sf"/>
</dbReference>
<dbReference type="InterPro" id="IPR049386">
    <property type="entry name" value="FCSD_central"/>
</dbReference>